<comment type="caution">
    <text evidence="7">The sequence shown here is derived from an EMBL/GenBank/DDBJ whole genome shotgun (WGS) entry which is preliminary data.</text>
</comment>
<evidence type="ECO:0000313" key="7">
    <source>
        <dbReference type="EMBL" id="KAK6726723.1"/>
    </source>
</evidence>
<feature type="active site" evidence="2">
    <location>
        <position position="154"/>
    </location>
</feature>
<feature type="binding site" evidence="2">
    <location>
        <position position="163"/>
    </location>
    <ligand>
        <name>Zn(2+)</name>
        <dbReference type="ChEBI" id="CHEBI:29105"/>
        <note>catalytic</note>
    </ligand>
</feature>
<feature type="domain" description="Peptidase M12A" evidence="6">
    <location>
        <begin position="50"/>
        <end position="257"/>
    </location>
</feature>
<dbReference type="InterPro" id="IPR000477">
    <property type="entry name" value="RT_dom"/>
</dbReference>
<name>A0ABR1BNN8_NECAM</name>
<comment type="caution">
    <text evidence="2">Lacks conserved residue(s) required for the propagation of feature annotation.</text>
</comment>
<dbReference type="Pfam" id="PF00078">
    <property type="entry name" value="RVT_1"/>
    <property type="match status" value="1"/>
</dbReference>
<dbReference type="InterPro" id="IPR001506">
    <property type="entry name" value="Peptidase_M12A"/>
</dbReference>
<keyword evidence="3" id="KW-0732">Signal</keyword>
<keyword evidence="2 3" id="KW-0862">Zinc</keyword>
<feature type="chain" id="PRO_5044958140" description="Metalloendopeptidase" evidence="3">
    <location>
        <begin position="23"/>
        <end position="679"/>
    </location>
</feature>
<feature type="region of interest" description="Disordered" evidence="4">
    <location>
        <begin position="262"/>
        <end position="287"/>
    </location>
</feature>
<dbReference type="PANTHER" id="PTHR10127:SF880">
    <property type="entry name" value="ZINC METALLOPROTEINASE NAS-5"/>
    <property type="match status" value="1"/>
</dbReference>
<reference evidence="7 8" key="1">
    <citation type="submission" date="2023-08" db="EMBL/GenBank/DDBJ databases">
        <title>A Necator americanus chromosomal reference genome.</title>
        <authorList>
            <person name="Ilik V."/>
            <person name="Petrzelkova K.J."/>
            <person name="Pardy F."/>
            <person name="Fuh T."/>
            <person name="Niatou-Singa F.S."/>
            <person name="Gouil Q."/>
            <person name="Baker L."/>
            <person name="Ritchie M.E."/>
            <person name="Jex A.R."/>
            <person name="Gazzola D."/>
            <person name="Li H."/>
            <person name="Toshio Fujiwara R."/>
            <person name="Zhan B."/>
            <person name="Aroian R.V."/>
            <person name="Pafco B."/>
            <person name="Schwarz E.M."/>
        </authorList>
    </citation>
    <scope>NUCLEOTIDE SEQUENCE [LARGE SCALE GENOMIC DNA]</scope>
    <source>
        <strain evidence="7 8">Aroian</strain>
        <tissue evidence="7">Whole animal</tissue>
    </source>
</reference>
<dbReference type="Gene3D" id="3.40.390.10">
    <property type="entry name" value="Collagenase (Catalytic Domain)"/>
    <property type="match status" value="1"/>
</dbReference>
<keyword evidence="2 3" id="KW-0479">Metal-binding</keyword>
<evidence type="ECO:0000259" key="6">
    <source>
        <dbReference type="PROSITE" id="PS51864"/>
    </source>
</evidence>
<dbReference type="EMBL" id="JAVFWL010000001">
    <property type="protein sequence ID" value="KAK6726723.1"/>
    <property type="molecule type" value="Genomic_DNA"/>
</dbReference>
<evidence type="ECO:0000256" key="2">
    <source>
        <dbReference type="PROSITE-ProRule" id="PRU01211"/>
    </source>
</evidence>
<feature type="signal peptide" evidence="3">
    <location>
        <begin position="1"/>
        <end position="22"/>
    </location>
</feature>
<dbReference type="InterPro" id="IPR024079">
    <property type="entry name" value="MetalloPept_cat_dom_sf"/>
</dbReference>
<feature type="binding site" evidence="2">
    <location>
        <position position="157"/>
    </location>
    <ligand>
        <name>Zn(2+)</name>
        <dbReference type="ChEBI" id="CHEBI:29105"/>
        <note>catalytic</note>
    </ligand>
</feature>
<dbReference type="CDD" id="cd04280">
    <property type="entry name" value="ZnMc_astacin_like"/>
    <property type="match status" value="1"/>
</dbReference>
<evidence type="ECO:0000259" key="5">
    <source>
        <dbReference type="PROSITE" id="PS50878"/>
    </source>
</evidence>
<dbReference type="EC" id="3.4.24.-" evidence="3"/>
<dbReference type="InterPro" id="IPR034035">
    <property type="entry name" value="Astacin-like_dom"/>
</dbReference>
<keyword evidence="2 3" id="KW-0482">Metalloprotease</keyword>
<accession>A0ABR1BNN8</accession>
<keyword evidence="8" id="KW-1185">Reference proteome</keyword>
<dbReference type="PROSITE" id="PS50878">
    <property type="entry name" value="RT_POL"/>
    <property type="match status" value="1"/>
</dbReference>
<organism evidence="7 8">
    <name type="scientific">Necator americanus</name>
    <name type="common">Human hookworm</name>
    <dbReference type="NCBI Taxonomy" id="51031"/>
    <lineage>
        <taxon>Eukaryota</taxon>
        <taxon>Metazoa</taxon>
        <taxon>Ecdysozoa</taxon>
        <taxon>Nematoda</taxon>
        <taxon>Chromadorea</taxon>
        <taxon>Rhabditida</taxon>
        <taxon>Rhabditina</taxon>
        <taxon>Rhabditomorpha</taxon>
        <taxon>Strongyloidea</taxon>
        <taxon>Ancylostomatidae</taxon>
        <taxon>Bunostominae</taxon>
        <taxon>Necator</taxon>
    </lineage>
</organism>
<dbReference type="Pfam" id="PF01400">
    <property type="entry name" value="Astacin"/>
    <property type="match status" value="1"/>
</dbReference>
<dbReference type="SUPFAM" id="SSF55486">
    <property type="entry name" value="Metalloproteases ('zincins'), catalytic domain"/>
    <property type="match status" value="1"/>
</dbReference>
<evidence type="ECO:0000313" key="8">
    <source>
        <dbReference type="Proteomes" id="UP001303046"/>
    </source>
</evidence>
<dbReference type="PANTHER" id="PTHR10127">
    <property type="entry name" value="DISCOIDIN, CUB, EGF, LAMININ , AND ZINC METALLOPROTEASE DOMAIN CONTAINING"/>
    <property type="match status" value="1"/>
</dbReference>
<dbReference type="SMART" id="SM00235">
    <property type="entry name" value="ZnMc"/>
    <property type="match status" value="1"/>
</dbReference>
<feature type="domain" description="Reverse transcriptase" evidence="5">
    <location>
        <begin position="447"/>
        <end position="662"/>
    </location>
</feature>
<keyword evidence="2 3" id="KW-0378">Hydrolase</keyword>
<sequence>MIPVLMFGRLIVFLIAVQIVSARVKPIDIFSQPAGADIPQMRNKKSKMFNALHKNSFLKWDEQDPNGNIVIPYEINGHFDASQKRTIAVAMRRIEDNTCIRFKIRENEWNYVAILNQNRGGCFATVGRMRGRSSLMLEHNDERSCLVTKVVLHELMHVVGLWHEHERYDRDNYVKVHYENIKEGYWSQFSKVSPYQATTYGIPYDYKSIMHYGKTFFAKPGTISMETLDPSYQDVIGNQDDASSSDYRKICEIYQCKKCMGQTSDEGTDEIKPTPPTRAPSSTSAPTVGTRIPITCYDEHPKFCNKRVRRVSHCTFAIRMSTLSIFTRYCHLVWPFFASALCAKNISVPSTSAADESELDEELKEVIRNWKSFYKFVVGGFNAKLEKATEQEYRIGRPGLGDRNENVIVSPGDWHIEEDSNVDYEVLLRGFRACAERASKQRTTNLDRISKTTKELLERRRALRLDPNASHIERLAPNNSCREALQEDLLKYRQKRILEAAQRKTNLKKCRRDLCEYNVLAILLIEDGTRTSSRREMEIITERFYSNLFRSPTPVSSQVIPTGDAPPRILPSEVRVDIKSMILSIILSNICFADDIVLFSSSTNEAETMLNELNETGKRIGLRIKRKKTQFMMNADCEDGGVQLGGSQIVETSSYVYLGRSMNMENDLKEELNRRMRAA</sequence>
<protein>
    <recommendedName>
        <fullName evidence="3">Metalloendopeptidase</fullName>
        <ecNumber evidence="3">3.4.24.-</ecNumber>
    </recommendedName>
</protein>
<dbReference type="PRINTS" id="PR00480">
    <property type="entry name" value="ASTACIN"/>
</dbReference>
<dbReference type="Proteomes" id="UP001303046">
    <property type="component" value="Unassembled WGS sequence"/>
</dbReference>
<evidence type="ECO:0000256" key="4">
    <source>
        <dbReference type="SAM" id="MobiDB-lite"/>
    </source>
</evidence>
<dbReference type="PROSITE" id="PS51864">
    <property type="entry name" value="ASTACIN"/>
    <property type="match status" value="1"/>
</dbReference>
<evidence type="ECO:0000256" key="1">
    <source>
        <dbReference type="ARBA" id="ARBA00023157"/>
    </source>
</evidence>
<evidence type="ECO:0000256" key="3">
    <source>
        <dbReference type="RuleBase" id="RU361183"/>
    </source>
</evidence>
<feature type="binding site" evidence="2">
    <location>
        <position position="153"/>
    </location>
    <ligand>
        <name>Zn(2+)</name>
        <dbReference type="ChEBI" id="CHEBI:29105"/>
        <note>catalytic</note>
    </ligand>
</feature>
<keyword evidence="1" id="KW-1015">Disulfide bond</keyword>
<gene>
    <name evidence="7" type="primary">Necator_chrI.g939</name>
    <name evidence="7" type="ORF">RB195_004815</name>
</gene>
<dbReference type="InterPro" id="IPR006026">
    <property type="entry name" value="Peptidase_Metallo"/>
</dbReference>
<proteinExistence type="predicted"/>
<keyword evidence="2 3" id="KW-0645">Protease</keyword>
<comment type="cofactor">
    <cofactor evidence="2 3">
        <name>Zn(2+)</name>
        <dbReference type="ChEBI" id="CHEBI:29105"/>
    </cofactor>
    <text evidence="2 3">Binds 1 zinc ion per subunit.</text>
</comment>